<dbReference type="InterPro" id="IPR012646">
    <property type="entry name" value="RNA_ligase_DRB0094"/>
</dbReference>
<dbReference type="HOGENOM" id="CLU_061838_0_0_1"/>
<sequence length="380" mass="42302">MNRKLVTVRTVGEVRPIVGADRVEVATVDGWTVVVKVKEFSAGDLAVFFEIDSFLPAADSRWKFLEDAFIQWNGHAGYRVKSAKIRGQMSQGILLPLNDVPEVVKIIVDLEGKHGKKEAAELLSSMSFADTLNVKKWERLDGIEGGNGKLLRALPSFISRTDQERVQNLPGVFKKYQDEVFQETTKMDGSSMTVYYLREDSVMLELLPQINPEREPTAASVGGRFGVCSRNVNIVEASESKGGNFWAVARKNDLARKMAELNRSIAIQGELCGSSIQANFEGFPVGFHDFFLFSVWDIEKQKYMQPKEAEELAAQLGLKHVPVIGYRRLGNIATSVKEILARAEGKGLNGRKREGIVLKQVDGDFSFKAISNSYLLKHGE</sequence>
<dbReference type="SUPFAM" id="SSF56091">
    <property type="entry name" value="DNA ligase/mRNA capping enzyme, catalytic domain"/>
    <property type="match status" value="1"/>
</dbReference>
<reference evidence="3" key="2">
    <citation type="submission" date="2013-04" db="EMBL/GenBank/DDBJ databases">
        <title>Genomic mechanisms accounting for the adaptation to parasitism in nematode-trapping fungi.</title>
        <authorList>
            <person name="Ahren D.G."/>
        </authorList>
    </citation>
    <scope>NUCLEOTIDE SEQUENCE [LARGE SCALE GENOMIC DNA]</scope>
    <source>
        <strain evidence="3">CBS 200.50</strain>
    </source>
</reference>
<dbReference type="OrthoDB" id="17053at2759"/>
<gene>
    <name evidence="2" type="ORF">H072_6241</name>
</gene>
<protein>
    <recommendedName>
        <fullName evidence="1">RNA ligase domain-containing protein</fullName>
    </recommendedName>
</protein>
<proteinExistence type="predicted"/>
<dbReference type="Gene3D" id="3.30.470.30">
    <property type="entry name" value="DNA ligase/mRNA capping enzyme"/>
    <property type="match status" value="1"/>
</dbReference>
<dbReference type="EMBL" id="AQGS01000443">
    <property type="protein sequence ID" value="EPS39928.1"/>
    <property type="molecule type" value="Genomic_DNA"/>
</dbReference>
<dbReference type="OMA" id="SQGYCIP"/>
<dbReference type="Pfam" id="PF21189">
    <property type="entry name" value="PHA02142"/>
    <property type="match status" value="1"/>
</dbReference>
<dbReference type="eggNOG" id="ENOG502RXHP">
    <property type="taxonomic scope" value="Eukaryota"/>
</dbReference>
<dbReference type="Pfam" id="PF09414">
    <property type="entry name" value="RNA_ligase"/>
    <property type="match status" value="1"/>
</dbReference>
<dbReference type="AlphaFoldDB" id="S8BKM5"/>
<dbReference type="Proteomes" id="UP000015100">
    <property type="component" value="Unassembled WGS sequence"/>
</dbReference>
<dbReference type="NCBIfam" id="TIGR02306">
    <property type="entry name" value="RNA_lig_DRB0094"/>
    <property type="match status" value="1"/>
</dbReference>
<name>S8BKM5_DACHA</name>
<reference evidence="2 3" key="1">
    <citation type="journal article" date="2013" name="PLoS Genet.">
        <title>Genomic mechanisms accounting for the adaptation to parasitism in nematode-trapping fungi.</title>
        <authorList>
            <person name="Meerupati T."/>
            <person name="Andersson K.M."/>
            <person name="Friman E."/>
            <person name="Kumar D."/>
            <person name="Tunlid A."/>
            <person name="Ahren D."/>
        </authorList>
    </citation>
    <scope>NUCLEOTIDE SEQUENCE [LARGE SCALE GENOMIC DNA]</scope>
    <source>
        <strain evidence="2 3">CBS 200.50</strain>
    </source>
</reference>
<feature type="domain" description="RNA ligase" evidence="1">
    <location>
        <begin position="181"/>
        <end position="370"/>
    </location>
</feature>
<accession>S8BKM5</accession>
<evidence type="ECO:0000259" key="1">
    <source>
        <dbReference type="Pfam" id="PF09414"/>
    </source>
</evidence>
<comment type="caution">
    <text evidence="2">The sequence shown here is derived from an EMBL/GenBank/DDBJ whole genome shotgun (WGS) entry which is preliminary data.</text>
</comment>
<evidence type="ECO:0000313" key="2">
    <source>
        <dbReference type="EMBL" id="EPS39928.1"/>
    </source>
</evidence>
<dbReference type="InterPro" id="IPR021122">
    <property type="entry name" value="RNA_ligase_dom_REL/Rnl2"/>
</dbReference>
<organism evidence="2 3">
    <name type="scientific">Dactylellina haptotyla (strain CBS 200.50)</name>
    <name type="common">Nematode-trapping fungus</name>
    <name type="synonym">Monacrosporium haptotylum</name>
    <dbReference type="NCBI Taxonomy" id="1284197"/>
    <lineage>
        <taxon>Eukaryota</taxon>
        <taxon>Fungi</taxon>
        <taxon>Dikarya</taxon>
        <taxon>Ascomycota</taxon>
        <taxon>Pezizomycotina</taxon>
        <taxon>Orbiliomycetes</taxon>
        <taxon>Orbiliales</taxon>
        <taxon>Orbiliaceae</taxon>
        <taxon>Dactylellina</taxon>
    </lineage>
</organism>
<evidence type="ECO:0000313" key="3">
    <source>
        <dbReference type="Proteomes" id="UP000015100"/>
    </source>
</evidence>
<keyword evidence="3" id="KW-1185">Reference proteome</keyword>